<feature type="signal peptide" evidence="2">
    <location>
        <begin position="1"/>
        <end position="20"/>
    </location>
</feature>
<dbReference type="InterPro" id="IPR058593">
    <property type="entry name" value="ARB_07466-like_C"/>
</dbReference>
<dbReference type="InterPro" id="IPR036779">
    <property type="entry name" value="LysM_dom_sf"/>
</dbReference>
<dbReference type="EMBL" id="CKRE01000009">
    <property type="protein sequence ID" value="CIY76981.1"/>
    <property type="molecule type" value="Genomic_DNA"/>
</dbReference>
<dbReference type="AlphaFoldDB" id="A0A9P1PLA1"/>
<dbReference type="RefSeq" id="WP_000746989.1">
    <property type="nucleotide sequence ID" value="NZ_AP017971.1"/>
</dbReference>
<comment type="caution">
    <text evidence="3">The sequence shown here is derived from an EMBL/GenBank/DDBJ whole genome shotgun (WGS) entry which is preliminary data.</text>
</comment>
<name>A0A9P1PLA1_STREE</name>
<dbReference type="PROSITE" id="PS51782">
    <property type="entry name" value="LYSM"/>
    <property type="match status" value="1"/>
</dbReference>
<dbReference type="Proteomes" id="UP000042512">
    <property type="component" value="Unassembled WGS sequence"/>
</dbReference>
<dbReference type="Pfam" id="PF01476">
    <property type="entry name" value="LysM"/>
    <property type="match status" value="1"/>
</dbReference>
<dbReference type="CDD" id="cd00118">
    <property type="entry name" value="LysM"/>
    <property type="match status" value="1"/>
</dbReference>
<gene>
    <name evidence="3" type="ORF">ERS020485_00860</name>
</gene>
<feature type="chain" id="PRO_5043747758" evidence="2">
    <location>
        <begin position="21"/>
        <end position="380"/>
    </location>
</feature>
<dbReference type="Gene3D" id="3.10.350.10">
    <property type="entry name" value="LysM domain"/>
    <property type="match status" value="1"/>
</dbReference>
<evidence type="ECO:0000313" key="4">
    <source>
        <dbReference type="Proteomes" id="UP000042512"/>
    </source>
</evidence>
<feature type="compositionally biased region" description="Polar residues" evidence="1">
    <location>
        <begin position="202"/>
        <end position="233"/>
    </location>
</feature>
<dbReference type="InterPro" id="IPR018392">
    <property type="entry name" value="LysM"/>
</dbReference>
<reference evidence="3 4" key="1">
    <citation type="submission" date="2015-03" db="EMBL/GenBank/DDBJ databases">
        <authorList>
            <consortium name="Pathogen Informatics"/>
            <person name="Murphy D."/>
        </authorList>
    </citation>
    <scope>NUCLEOTIDE SEQUENCE [LARGE SCALE GENOMIC DNA]</scope>
    <source>
        <strain evidence="3 4">SMRU975</strain>
    </source>
</reference>
<evidence type="ECO:0000256" key="1">
    <source>
        <dbReference type="SAM" id="MobiDB-lite"/>
    </source>
</evidence>
<evidence type="ECO:0000256" key="2">
    <source>
        <dbReference type="SAM" id="SignalP"/>
    </source>
</evidence>
<organism evidence="3 4">
    <name type="scientific">Streptococcus pneumoniae</name>
    <dbReference type="NCBI Taxonomy" id="1313"/>
    <lineage>
        <taxon>Bacteria</taxon>
        <taxon>Bacillati</taxon>
        <taxon>Bacillota</taxon>
        <taxon>Bacilli</taxon>
        <taxon>Lactobacillales</taxon>
        <taxon>Streptococcaceae</taxon>
        <taxon>Streptococcus</taxon>
    </lineage>
</organism>
<dbReference type="Pfam" id="PF26571">
    <property type="entry name" value="VldE"/>
    <property type="match status" value="1"/>
</dbReference>
<evidence type="ECO:0000313" key="3">
    <source>
        <dbReference type="EMBL" id="CIY76981.1"/>
    </source>
</evidence>
<dbReference type="SUPFAM" id="SSF54106">
    <property type="entry name" value="LysM domain"/>
    <property type="match status" value="1"/>
</dbReference>
<feature type="compositionally biased region" description="Polar residues" evidence="1">
    <location>
        <begin position="169"/>
        <end position="183"/>
    </location>
</feature>
<proteinExistence type="predicted"/>
<dbReference type="SMART" id="SM00257">
    <property type="entry name" value="LysM"/>
    <property type="match status" value="1"/>
</dbReference>
<protein>
    <submittedName>
        <fullName evidence="3">LysM domain-containing protein</fullName>
    </submittedName>
</protein>
<feature type="region of interest" description="Disordered" evidence="1">
    <location>
        <begin position="163"/>
        <end position="233"/>
    </location>
</feature>
<keyword evidence="2" id="KW-0732">Signal</keyword>
<accession>A0A9P1PLA1</accession>
<sequence length="380" mass="40733">MKKRMLLASTVALSFAPVLATQAEEVLWTARSVEQIQNDLTKTDNKTSYTVQYGDTLSTIAEALGVDVTVLANLNKITNMDLIFPETVLTTTVNEAEEVTEVEIQTPQADSSEEVTTATADLTTNQVTVDDQTVQVADLSQPIAEAPKEVASSSEVTKTVIASEEVAPSTGTSVPEEQTTETTRPVEEATPQETTPAEKQETQASPQAASAVEVTTTSSEAKEVASSNGATAAVSTYQPEETKIISTTYEAPAAPDYAGLAVAKSENAGLQPQTAAFKEEIANLFGITSFSGYRPGDSGDHGKGLAIDFMVPERSELGDKIAEYAIQNMASRGISYIIWKQRFYAPFDSKYGPANTWNPMPDRGSVTENHYDHVHVSMNG</sequence>